<dbReference type="PROSITE" id="PS50801">
    <property type="entry name" value="STAS"/>
    <property type="match status" value="1"/>
</dbReference>
<sequence length="287" mass="30986">MGEAVAVHQLAGGDHACLTFSDPDERLDLVAEFIAGGLGAGQRVIWFTESIPLADVAAQLSARQIPVAEAMEIGQLAAFSASHSWLSDGRADGERMMSRISGDLERALRDGFAGLRVTADMRWATAPVVAAEQLLAFEKQASLGPGSDRLTVMCQYDREVFDSVTLGFAADTHAKTVAAEAYYDTALLRICRQYRPPGIRIAGEIDCSHLVPLQQALAEALRLDETIYVNLYKLQFIDVTAATAIAKAALNLPPEREMIVECSEMVATVLEAVGASQVPQLRIRTKP</sequence>
<dbReference type="EMBL" id="BONY01000001">
    <property type="protein sequence ID" value="GIH02093.1"/>
    <property type="molecule type" value="Genomic_DNA"/>
</dbReference>
<dbReference type="Proteomes" id="UP000612899">
    <property type="component" value="Unassembled WGS sequence"/>
</dbReference>
<name>A0A8J3Q258_9ACTN</name>
<dbReference type="InterPro" id="IPR025847">
    <property type="entry name" value="MEDS_domain"/>
</dbReference>
<evidence type="ECO:0000313" key="3">
    <source>
        <dbReference type="Proteomes" id="UP000612899"/>
    </source>
</evidence>
<evidence type="ECO:0000259" key="1">
    <source>
        <dbReference type="PROSITE" id="PS50801"/>
    </source>
</evidence>
<dbReference type="InterPro" id="IPR036513">
    <property type="entry name" value="STAS_dom_sf"/>
</dbReference>
<organism evidence="2 3">
    <name type="scientific">Rhizocola hellebori</name>
    <dbReference type="NCBI Taxonomy" id="1392758"/>
    <lineage>
        <taxon>Bacteria</taxon>
        <taxon>Bacillati</taxon>
        <taxon>Actinomycetota</taxon>
        <taxon>Actinomycetes</taxon>
        <taxon>Micromonosporales</taxon>
        <taxon>Micromonosporaceae</taxon>
        <taxon>Rhizocola</taxon>
    </lineage>
</organism>
<dbReference type="InterPro" id="IPR002645">
    <property type="entry name" value="STAS_dom"/>
</dbReference>
<dbReference type="Gene3D" id="3.30.750.24">
    <property type="entry name" value="STAS domain"/>
    <property type="match status" value="1"/>
</dbReference>
<dbReference type="SUPFAM" id="SSF52091">
    <property type="entry name" value="SpoIIaa-like"/>
    <property type="match status" value="1"/>
</dbReference>
<feature type="domain" description="STAS" evidence="1">
    <location>
        <begin position="199"/>
        <end position="287"/>
    </location>
</feature>
<evidence type="ECO:0000313" key="2">
    <source>
        <dbReference type="EMBL" id="GIH02093.1"/>
    </source>
</evidence>
<keyword evidence="3" id="KW-1185">Reference proteome</keyword>
<dbReference type="Pfam" id="PF14417">
    <property type="entry name" value="MEDS"/>
    <property type="match status" value="1"/>
</dbReference>
<dbReference type="AlphaFoldDB" id="A0A8J3Q258"/>
<accession>A0A8J3Q258</accession>
<proteinExistence type="predicted"/>
<protein>
    <recommendedName>
        <fullName evidence="1">STAS domain-containing protein</fullName>
    </recommendedName>
</protein>
<reference evidence="2" key="1">
    <citation type="submission" date="2021-01" db="EMBL/GenBank/DDBJ databases">
        <title>Whole genome shotgun sequence of Rhizocola hellebori NBRC 109834.</title>
        <authorList>
            <person name="Komaki H."/>
            <person name="Tamura T."/>
        </authorList>
    </citation>
    <scope>NUCLEOTIDE SEQUENCE</scope>
    <source>
        <strain evidence="2">NBRC 109834</strain>
    </source>
</reference>
<comment type="caution">
    <text evidence="2">The sequence shown here is derived from an EMBL/GenBank/DDBJ whole genome shotgun (WGS) entry which is preliminary data.</text>
</comment>
<gene>
    <name evidence="2" type="ORF">Rhe02_01600</name>
</gene>